<sequence length="879" mass="97901">MAQSPPTPIITRRAQRHASRPYMTDFRSPIPEESRQDSDELNPVPKDPFSRHSVSFRLSNSPDTTSTPKFAGYMRSIDGDMPSPSHTDLDSPSLTPKARVQSYSHPSHLLNRAEEIAAYGMREKENHVLSFPLVPTLRASGATPASCSTLQSSWTSKYLTIPIEEYQLEDDDAADVPPISSSPSRFSDPFFPSHELSSPRTSNPDSPVLESKASPVEVAQTVAIGDGDFVSNLHALLVVAAQQRALHAEIDNAIADTLEDRSLSVTPDYCPSPTPRYGKDVFGPRIARRAPPSWSSADYSAIESCDCSDCARSRSASRTESIASNSTYTGYAADIDSSPAPVFAPQAHSSSHTLTQFRASATTTQQLIATYSTSPFPSPFKRSSSSLGVDYTTPPSRYRKKSKPISRPFSFPSRPKTETSDNTTLSRVPASLRKSLSLRSSASDRSPPYEDWITTAPHTPTPREGRLINPARAIPFDVPIIAPPPDHIARLPLSKETAAKIRIRNFLLREAICRAGDELDRTTEAAAGSTLVDAEMDLYEDEGRRELERLRWEHVLGIGSKLREEIVHWILDVLPKKSVYIPPIKYASHRLSSGSDRSSSSFSSAHDFGDKGLPDLIEQLLYSPETRFHAAYMFMRYWYLLMGDRESKERIKSMQEAAAAAEDGLPEDPSIPSEGWYLVAWDSCLACLAISVKMHRDFLEPLVPVYSWEFEAMAPHQISYEDLEIAQRDVLEVFDFRLGATPQPILDELWIALPSLQQLLDFKNGWKFAQKETWWRLFDAVTEPDVLKLPISLLTVAALAEALVAALVSKYEYDATVNSQVIRRRPNKDHPESKKHLQKLQTRAEKEMEGVIQDIQAVIGISDQTLNSARTWIRASLKD</sequence>
<protein>
    <submittedName>
        <fullName evidence="2">Uncharacterized protein</fullName>
    </submittedName>
</protein>
<feature type="compositionally biased region" description="Low complexity" evidence="1">
    <location>
        <begin position="177"/>
        <end position="193"/>
    </location>
</feature>
<feature type="compositionally biased region" description="Low complexity" evidence="1">
    <location>
        <begin position="429"/>
        <end position="446"/>
    </location>
</feature>
<feature type="compositionally biased region" description="Polar residues" evidence="1">
    <location>
        <begin position="195"/>
        <end position="205"/>
    </location>
</feature>
<name>A0AAD7EU23_9AGAR</name>
<dbReference type="EMBL" id="JARIHO010000016">
    <property type="protein sequence ID" value="KAJ7348911.1"/>
    <property type="molecule type" value="Genomic_DNA"/>
</dbReference>
<feature type="compositionally biased region" description="Low complexity" evidence="1">
    <location>
        <begin position="405"/>
        <end position="414"/>
    </location>
</feature>
<feature type="region of interest" description="Disordered" evidence="1">
    <location>
        <begin position="173"/>
        <end position="211"/>
    </location>
</feature>
<reference evidence="2" key="1">
    <citation type="submission" date="2023-03" db="EMBL/GenBank/DDBJ databases">
        <title>Massive genome expansion in bonnet fungi (Mycena s.s.) driven by repeated elements and novel gene families across ecological guilds.</title>
        <authorList>
            <consortium name="Lawrence Berkeley National Laboratory"/>
            <person name="Harder C.B."/>
            <person name="Miyauchi S."/>
            <person name="Viragh M."/>
            <person name="Kuo A."/>
            <person name="Thoen E."/>
            <person name="Andreopoulos B."/>
            <person name="Lu D."/>
            <person name="Skrede I."/>
            <person name="Drula E."/>
            <person name="Henrissat B."/>
            <person name="Morin E."/>
            <person name="Kohler A."/>
            <person name="Barry K."/>
            <person name="LaButti K."/>
            <person name="Morin E."/>
            <person name="Salamov A."/>
            <person name="Lipzen A."/>
            <person name="Mereny Z."/>
            <person name="Hegedus B."/>
            <person name="Baldrian P."/>
            <person name="Stursova M."/>
            <person name="Weitz H."/>
            <person name="Taylor A."/>
            <person name="Grigoriev I.V."/>
            <person name="Nagy L.G."/>
            <person name="Martin F."/>
            <person name="Kauserud H."/>
        </authorList>
    </citation>
    <scope>NUCLEOTIDE SEQUENCE</scope>
    <source>
        <strain evidence="2">CBHHK002</strain>
    </source>
</reference>
<feature type="compositionally biased region" description="Low complexity" evidence="1">
    <location>
        <begin position="372"/>
        <end position="386"/>
    </location>
</feature>
<dbReference type="Proteomes" id="UP001218218">
    <property type="component" value="Unassembled WGS sequence"/>
</dbReference>
<feature type="region of interest" description="Disordered" evidence="1">
    <location>
        <begin position="1"/>
        <end position="69"/>
    </location>
</feature>
<gene>
    <name evidence="2" type="ORF">DFH08DRAFT_131505</name>
</gene>
<feature type="compositionally biased region" description="Polar residues" evidence="1">
    <location>
        <begin position="84"/>
        <end position="94"/>
    </location>
</feature>
<keyword evidence="3" id="KW-1185">Reference proteome</keyword>
<feature type="region of interest" description="Disordered" evidence="1">
    <location>
        <begin position="76"/>
        <end position="95"/>
    </location>
</feature>
<accession>A0AAD7EU23</accession>
<feature type="region of interest" description="Disordered" evidence="1">
    <location>
        <begin position="372"/>
        <end position="466"/>
    </location>
</feature>
<dbReference type="AlphaFoldDB" id="A0AAD7EU23"/>
<proteinExistence type="predicted"/>
<evidence type="ECO:0000256" key="1">
    <source>
        <dbReference type="SAM" id="MobiDB-lite"/>
    </source>
</evidence>
<evidence type="ECO:0000313" key="2">
    <source>
        <dbReference type="EMBL" id="KAJ7348911.1"/>
    </source>
</evidence>
<feature type="compositionally biased region" description="Polar residues" evidence="1">
    <location>
        <begin position="52"/>
        <end position="68"/>
    </location>
</feature>
<comment type="caution">
    <text evidence="2">The sequence shown here is derived from an EMBL/GenBank/DDBJ whole genome shotgun (WGS) entry which is preliminary data.</text>
</comment>
<organism evidence="2 3">
    <name type="scientific">Mycena albidolilacea</name>
    <dbReference type="NCBI Taxonomy" id="1033008"/>
    <lineage>
        <taxon>Eukaryota</taxon>
        <taxon>Fungi</taxon>
        <taxon>Dikarya</taxon>
        <taxon>Basidiomycota</taxon>
        <taxon>Agaricomycotina</taxon>
        <taxon>Agaricomycetes</taxon>
        <taxon>Agaricomycetidae</taxon>
        <taxon>Agaricales</taxon>
        <taxon>Marasmiineae</taxon>
        <taxon>Mycenaceae</taxon>
        <taxon>Mycena</taxon>
    </lineage>
</organism>
<evidence type="ECO:0000313" key="3">
    <source>
        <dbReference type="Proteomes" id="UP001218218"/>
    </source>
</evidence>